<dbReference type="GO" id="GO:0061630">
    <property type="term" value="F:ubiquitin protein ligase activity"/>
    <property type="evidence" value="ECO:0007669"/>
    <property type="project" value="InterPro"/>
</dbReference>
<dbReference type="PROSITE" id="PS50089">
    <property type="entry name" value="ZF_RING_2"/>
    <property type="match status" value="1"/>
</dbReference>
<dbReference type="PROSITE" id="PS50966">
    <property type="entry name" value="ZF_SWIM"/>
    <property type="match status" value="1"/>
</dbReference>
<dbReference type="InterPro" id="IPR039903">
    <property type="entry name" value="Zswim2"/>
</dbReference>
<feature type="domain" description="SWIM-type" evidence="3">
    <location>
        <begin position="44"/>
        <end position="78"/>
    </location>
</feature>
<dbReference type="EMBL" id="MN739436">
    <property type="protein sequence ID" value="QHT04705.1"/>
    <property type="molecule type" value="Genomic_DNA"/>
</dbReference>
<feature type="region of interest" description="Disordered" evidence="1">
    <location>
        <begin position="123"/>
        <end position="142"/>
    </location>
</feature>
<dbReference type="SUPFAM" id="SSF57850">
    <property type="entry name" value="RING/U-box"/>
    <property type="match status" value="1"/>
</dbReference>
<sequence>MLSKAQERKERAKRQRIYLINVPDASSDENVKEFEVVGTTNNIYNVRISPSEVKCTCPDYTTRYNRCKHIYFVLLKIMKLKDGMEDVKKYTEQQIQDMFNNIPAIVDPSIRVSDDIQKKYLESLGSGDIPGSKPQPQRPLTEEDDCPICMDNLLGSTDLVWCKSSCGNSIHSECFKRWCDVSRGSPTCVYCRVAWVGDGAIEKRGLNYKNLDAL</sequence>
<evidence type="ECO:0000259" key="2">
    <source>
        <dbReference type="PROSITE" id="PS50089"/>
    </source>
</evidence>
<dbReference type="InterPro" id="IPR001841">
    <property type="entry name" value="Znf_RING"/>
</dbReference>
<dbReference type="InterPro" id="IPR007527">
    <property type="entry name" value="Znf_SWIM"/>
</dbReference>
<dbReference type="Gene3D" id="3.30.40.10">
    <property type="entry name" value="Zinc/RING finger domain, C3HC4 (zinc finger)"/>
    <property type="match status" value="1"/>
</dbReference>
<dbReference type="InterPro" id="IPR013083">
    <property type="entry name" value="Znf_RING/FYVE/PHD"/>
</dbReference>
<protein>
    <recommendedName>
        <fullName evidence="5">RING-type domain-containing protein</fullName>
    </recommendedName>
</protein>
<dbReference type="AlphaFoldDB" id="A0A6C0CMI2"/>
<proteinExistence type="predicted"/>
<accession>A0A6C0CMI2</accession>
<organism evidence="4">
    <name type="scientific">viral metagenome</name>
    <dbReference type="NCBI Taxonomy" id="1070528"/>
    <lineage>
        <taxon>unclassified sequences</taxon>
        <taxon>metagenomes</taxon>
        <taxon>organismal metagenomes</taxon>
    </lineage>
</organism>
<evidence type="ECO:0000259" key="3">
    <source>
        <dbReference type="PROSITE" id="PS50966"/>
    </source>
</evidence>
<name>A0A6C0CMI2_9ZZZZ</name>
<evidence type="ECO:0000313" key="4">
    <source>
        <dbReference type="EMBL" id="QHT04705.1"/>
    </source>
</evidence>
<feature type="domain" description="RING-type" evidence="2">
    <location>
        <begin position="146"/>
        <end position="192"/>
    </location>
</feature>
<evidence type="ECO:0008006" key="5">
    <source>
        <dbReference type="Google" id="ProtNLM"/>
    </source>
</evidence>
<evidence type="ECO:0000256" key="1">
    <source>
        <dbReference type="SAM" id="MobiDB-lite"/>
    </source>
</evidence>
<dbReference type="PANTHER" id="PTHR21540">
    <property type="entry name" value="RING FINGER AND SWIM DOMAIN-CONTAINING PROTEIN 2"/>
    <property type="match status" value="1"/>
</dbReference>
<dbReference type="PANTHER" id="PTHR21540:SF0">
    <property type="entry name" value="PHD FAMILY PROTEIN"/>
    <property type="match status" value="1"/>
</dbReference>
<dbReference type="Pfam" id="PF04434">
    <property type="entry name" value="SWIM"/>
    <property type="match status" value="1"/>
</dbReference>
<dbReference type="GO" id="GO:0008270">
    <property type="term" value="F:zinc ion binding"/>
    <property type="evidence" value="ECO:0007669"/>
    <property type="project" value="InterPro"/>
</dbReference>
<reference evidence="4" key="1">
    <citation type="journal article" date="2020" name="Nature">
        <title>Giant virus diversity and host interactions through global metagenomics.</title>
        <authorList>
            <person name="Schulz F."/>
            <person name="Roux S."/>
            <person name="Paez-Espino D."/>
            <person name="Jungbluth S."/>
            <person name="Walsh D.A."/>
            <person name="Denef V.J."/>
            <person name="McMahon K.D."/>
            <person name="Konstantinidis K.T."/>
            <person name="Eloe-Fadrosh E.A."/>
            <person name="Kyrpides N.C."/>
            <person name="Woyke T."/>
        </authorList>
    </citation>
    <scope>NUCLEOTIDE SEQUENCE</scope>
    <source>
        <strain evidence="4">GVMAG-M-3300021343-4</strain>
    </source>
</reference>